<dbReference type="InterPro" id="IPR037863">
    <property type="entry name" value="RHOGAP6/36"/>
</dbReference>
<dbReference type="SMART" id="SM00324">
    <property type="entry name" value="RhoGAP"/>
    <property type="match status" value="1"/>
</dbReference>
<dbReference type="GO" id="GO:0007165">
    <property type="term" value="P:signal transduction"/>
    <property type="evidence" value="ECO:0007669"/>
    <property type="project" value="InterPro"/>
</dbReference>
<feature type="compositionally biased region" description="Polar residues" evidence="2">
    <location>
        <begin position="440"/>
        <end position="449"/>
    </location>
</feature>
<feature type="compositionally biased region" description="Basic and acidic residues" evidence="2">
    <location>
        <begin position="1238"/>
        <end position="1249"/>
    </location>
</feature>
<dbReference type="Proteomes" id="UP001152759">
    <property type="component" value="Chromosome 6"/>
</dbReference>
<evidence type="ECO:0000256" key="1">
    <source>
        <dbReference type="ARBA" id="ARBA00022468"/>
    </source>
</evidence>
<dbReference type="InterPro" id="IPR000198">
    <property type="entry name" value="RhoGAP_dom"/>
</dbReference>
<feature type="region of interest" description="Disordered" evidence="2">
    <location>
        <begin position="776"/>
        <end position="830"/>
    </location>
</feature>
<feature type="region of interest" description="Disordered" evidence="2">
    <location>
        <begin position="540"/>
        <end position="561"/>
    </location>
</feature>
<dbReference type="GO" id="GO:0005096">
    <property type="term" value="F:GTPase activator activity"/>
    <property type="evidence" value="ECO:0007669"/>
    <property type="project" value="UniProtKB-KW"/>
</dbReference>
<evidence type="ECO:0000313" key="5">
    <source>
        <dbReference type="Proteomes" id="UP001152759"/>
    </source>
</evidence>
<feature type="compositionally biased region" description="Basic and acidic residues" evidence="2">
    <location>
        <begin position="1179"/>
        <end position="1191"/>
    </location>
</feature>
<keyword evidence="1" id="KW-0343">GTPase activation</keyword>
<feature type="compositionally biased region" description="Basic and acidic residues" evidence="2">
    <location>
        <begin position="31"/>
        <end position="52"/>
    </location>
</feature>
<dbReference type="PROSITE" id="PS50238">
    <property type="entry name" value="RHOGAP"/>
    <property type="match status" value="1"/>
</dbReference>
<feature type="compositionally biased region" description="Low complexity" evidence="2">
    <location>
        <begin position="1438"/>
        <end position="1456"/>
    </location>
</feature>
<feature type="region of interest" description="Disordered" evidence="2">
    <location>
        <begin position="1126"/>
        <end position="1287"/>
    </location>
</feature>
<feature type="region of interest" description="Disordered" evidence="2">
    <location>
        <begin position="426"/>
        <end position="459"/>
    </location>
</feature>
<feature type="region of interest" description="Disordered" evidence="2">
    <location>
        <begin position="1325"/>
        <end position="1398"/>
    </location>
</feature>
<feature type="compositionally biased region" description="Low complexity" evidence="2">
    <location>
        <begin position="1497"/>
        <end position="1508"/>
    </location>
</feature>
<evidence type="ECO:0000259" key="3">
    <source>
        <dbReference type="PROSITE" id="PS50238"/>
    </source>
</evidence>
<protein>
    <recommendedName>
        <fullName evidence="3">Rho-GAP domain-containing protein</fullName>
    </recommendedName>
</protein>
<feature type="compositionally biased region" description="Polar residues" evidence="2">
    <location>
        <begin position="623"/>
        <end position="635"/>
    </location>
</feature>
<feature type="compositionally biased region" description="Low complexity" evidence="2">
    <location>
        <begin position="1363"/>
        <end position="1398"/>
    </location>
</feature>
<dbReference type="PANTHER" id="PTHR12635">
    <property type="entry name" value="RHO-GTPASE-ACTIVATING PROTEIN 6 FAMILY MEMBER"/>
    <property type="match status" value="1"/>
</dbReference>
<feature type="region of interest" description="Disordered" evidence="2">
    <location>
        <begin position="378"/>
        <end position="408"/>
    </location>
</feature>
<feature type="compositionally biased region" description="Basic and acidic residues" evidence="2">
    <location>
        <begin position="1510"/>
        <end position="1525"/>
    </location>
</feature>
<gene>
    <name evidence="4" type="ORF">BEMITA_LOCUS10904</name>
</gene>
<evidence type="ECO:0000313" key="4">
    <source>
        <dbReference type="EMBL" id="CAH0392378.1"/>
    </source>
</evidence>
<evidence type="ECO:0000256" key="2">
    <source>
        <dbReference type="SAM" id="MobiDB-lite"/>
    </source>
</evidence>
<dbReference type="InterPro" id="IPR008936">
    <property type="entry name" value="Rho_GTPase_activation_prot"/>
</dbReference>
<dbReference type="Pfam" id="PF00620">
    <property type="entry name" value="RhoGAP"/>
    <property type="match status" value="1"/>
</dbReference>
<feature type="compositionally biased region" description="Low complexity" evidence="2">
    <location>
        <begin position="1159"/>
        <end position="1172"/>
    </location>
</feature>
<feature type="region of interest" description="Disordered" evidence="2">
    <location>
        <begin position="1483"/>
        <end position="1543"/>
    </location>
</feature>
<organism evidence="4 5">
    <name type="scientific">Bemisia tabaci</name>
    <name type="common">Sweetpotato whitefly</name>
    <name type="synonym">Aleurodes tabaci</name>
    <dbReference type="NCBI Taxonomy" id="7038"/>
    <lineage>
        <taxon>Eukaryota</taxon>
        <taxon>Metazoa</taxon>
        <taxon>Ecdysozoa</taxon>
        <taxon>Arthropoda</taxon>
        <taxon>Hexapoda</taxon>
        <taxon>Insecta</taxon>
        <taxon>Pterygota</taxon>
        <taxon>Neoptera</taxon>
        <taxon>Paraneoptera</taxon>
        <taxon>Hemiptera</taxon>
        <taxon>Sternorrhyncha</taxon>
        <taxon>Aleyrodoidea</taxon>
        <taxon>Aleyrodidae</taxon>
        <taxon>Aleyrodinae</taxon>
        <taxon>Bemisia</taxon>
    </lineage>
</organism>
<feature type="compositionally biased region" description="Basic and acidic residues" evidence="2">
    <location>
        <begin position="1200"/>
        <end position="1227"/>
    </location>
</feature>
<accession>A0A9P0F7I4</accession>
<dbReference type="PANTHER" id="PTHR12635:SF7">
    <property type="entry name" value="RHO GTPASE ACTIVATING PROTEIN 6-RELATED"/>
    <property type="match status" value="1"/>
</dbReference>
<feature type="region of interest" description="Disordered" evidence="2">
    <location>
        <begin position="196"/>
        <end position="218"/>
    </location>
</feature>
<feature type="compositionally biased region" description="Basic residues" evidence="2">
    <location>
        <begin position="136"/>
        <end position="149"/>
    </location>
</feature>
<keyword evidence="5" id="KW-1185">Reference proteome</keyword>
<feature type="region of interest" description="Disordered" evidence="2">
    <location>
        <begin position="1434"/>
        <end position="1471"/>
    </location>
</feature>
<name>A0A9P0F7I4_BEMTA</name>
<feature type="region of interest" description="Disordered" evidence="2">
    <location>
        <begin position="134"/>
        <end position="162"/>
    </location>
</feature>
<proteinExistence type="predicted"/>
<feature type="region of interest" description="Disordered" evidence="2">
    <location>
        <begin position="1"/>
        <end position="68"/>
    </location>
</feature>
<feature type="compositionally biased region" description="Gly residues" evidence="2">
    <location>
        <begin position="606"/>
        <end position="616"/>
    </location>
</feature>
<dbReference type="EMBL" id="OU963867">
    <property type="protein sequence ID" value="CAH0392378.1"/>
    <property type="molecule type" value="Genomic_DNA"/>
</dbReference>
<feature type="compositionally biased region" description="Basic residues" evidence="2">
    <location>
        <begin position="16"/>
        <end position="27"/>
    </location>
</feature>
<sequence length="1563" mass="171471">MGDRMKPIIRRGSSGAKHKVITHKVPKSRTVVHELEVHREHPKEEKTPKGKSDPASPKESVKEKRTKGQKLERWLLTRKTWRYMADAGRKLIPDGAHNRLEDIPKIEAYFQEVCHREPRFLLWRKQSYPGALGFRSRGRSRGGRLKKGGSCRDKTTSSADEAEDVAARTNLGLLEMTATSGGRFDVQKLKRDFLQGTTKVPSAPTPAPPSESSESLSNVEEDALLLSTVQMYLNEKDSTNAAEISPAQRSINHTELLEKLREHLNTIDKIASKDRRTHRASVHFEGDKTQLMLLETLRRHFSKSTSKERVISDLLTDRKLLERLYFDLRKARGFTAGRRGTGLVVPGGYSNLTSWQPSWRLDFDAAGNGVSEFLEKVDEVKSTTKEEEKQEAKPEPKAKEAGTQTEPISSSLQAYIEDELRKLKAMKQEAEEPRELISPRSPTGTVTRRSSVDNDDISPSVSDTIRRYLRMARKKSIDSDKADRFKRVNYDKNIRNIKSKGDIPPVSDLDEFNKNEQTEESWVSVLKDFKLSEEFPSSRSSFDVTTATSTTELDDTLSPPLSPASLVKSPSGILSSGQSFLSNLLHGLHPSHPNVTNSPCVSTVPPGGGSGGGSSGSPGMQKASKSTSNMVQQGSRLVSKKIWKSRSKSQPRIAVTVTPFWSPHPQMKNTWVNSAGVQVTLADTTILQLTEIERRVLQKVALAKLQALNLGVSVKIPSEIVAAPRKRRPYLMKRKALTTGIFEPSRNKDEWGKDEKVSGSGLVFGIPLSQCVENERKAKMTSSTPGISPSTPTSDTDFRRKSLHGSHPSFQALSDVPSSARFERKGSTESLMSQTSNIPLALDSMNVMSSSELASVLGDQPFDPGVPNIVLTCLNVIEQQGLNTEGVFRVGSSKNRVRQMREEFDCGRGNELLANQEIYVHDAATLLKEYLRELPDPLLCKDLYPAFINSQRLQSQRLQIESIQHLLQLLPAVHRDTLWHLLRVLVSVANNSKDHKDTKGLMVKGNKMDVSNLSTLFAPNILYSDKDQISGKYALSPAGAEERADAINVVRFLIERHKELFALSADLLNEVYLHMMDSNPEELDQLLRARIPASEVLCDPESEATDEVALASEAFYELDGNSVDSVPSMTSFGEDQPRSPPGTGTLSSGAETLDRDTSSKSPLSPSSSPSSSTLAGPTSEKKLWSREEFLHENAGTGGPREVDARRRHERVAERAKRRSRDETRRPDGLSLRKSSSSHPDDVRLSDFGRRPSAHFQQSNGSEDLGDAITGSLKISAPRGPSTTLALNLDDSDIPYIEDSGHISAESLRQSTHDSCRLPVQLLSMRGKLPTDSDSSSTSPPYYLSTPQQLSPGYEAHGVSSPPGNTTSSVCSLSSGSELGLTSPPSWASSPPNSPDSAISSVNYIPEPIVSRIVIPPEKPARSFVYKISSGKEDKNKVAKSASSSAVSSSSWSVGKKAAPKSQERAPASISSIGGAVLRSKTADIERMLGSGSGSGAAPGPKSSGSGRSYVDTRHATKHLIKEDTSRATAGSVSGPVPQARSKSTIWKRKELISSEPKKEKHFF</sequence>
<feature type="compositionally biased region" description="Low complexity" evidence="2">
    <location>
        <begin position="781"/>
        <end position="795"/>
    </location>
</feature>
<dbReference type="SUPFAM" id="SSF48350">
    <property type="entry name" value="GTPase activation domain, GAP"/>
    <property type="match status" value="1"/>
</dbReference>
<reference evidence="4" key="1">
    <citation type="submission" date="2021-12" db="EMBL/GenBank/DDBJ databases">
        <authorList>
            <person name="King R."/>
        </authorList>
    </citation>
    <scope>NUCLEOTIDE SEQUENCE</scope>
</reference>
<feature type="compositionally biased region" description="Basic and acidic residues" evidence="2">
    <location>
        <begin position="426"/>
        <end position="437"/>
    </location>
</feature>
<feature type="domain" description="Rho-GAP" evidence="3">
    <location>
        <begin position="851"/>
        <end position="1061"/>
    </location>
</feature>
<feature type="region of interest" description="Disordered" evidence="2">
    <location>
        <begin position="596"/>
        <end position="635"/>
    </location>
</feature>
<feature type="compositionally biased region" description="Basic and acidic residues" evidence="2">
    <location>
        <begin position="378"/>
        <end position="400"/>
    </location>
</feature>
<dbReference type="Gene3D" id="1.10.555.10">
    <property type="entry name" value="Rho GTPase activation protein"/>
    <property type="match status" value="1"/>
</dbReference>
<feature type="compositionally biased region" description="Low complexity" evidence="2">
    <location>
        <begin position="1329"/>
        <end position="1346"/>
    </location>
</feature>